<keyword evidence="3" id="KW-0274">FAD</keyword>
<sequence length="431" mass="48611">MNKSVLQKCFQFKFISRSYYNKKYDVAIVGGGIVGTSLAQEILRRNPNLKCIILEKEENLALHQTGRNSGVIHAGIYYQPGTLKAILCVRGQDLLYKYCDEYKIPYKKVGKLIVATSLAEVERLKGLYNRGIQNGVQGLSMISKDNIKQIEPHCEGFMALHSPNTGIIDYGLVTKAFAKNFTSRQGTIAFNFQVEKIIHSIEDSMYPVKVIGKNQPSVLCRYVITCGGLYSDRLARMTSCSKEPGIVPFRGDYLLLKQNKRHLVNGNIYPVPDPRFPFLGVHFTPRMDGNIWLGPNAILAFSRQGYNLTDFSLKDSFETFTNRGFWKLMKKHWKFASQELYEGFFIKKTVQKLQNFIPELTIDDVERGPSGVRAQALAVDGNLVDDFVFDFGNGELGQRCLHVRNAPSPAATSSLAIAEIIADKFEQIYNE</sequence>
<dbReference type="InterPro" id="IPR036188">
    <property type="entry name" value="FAD/NAD-bd_sf"/>
</dbReference>
<evidence type="ECO:0000256" key="2">
    <source>
        <dbReference type="ARBA" id="ARBA00022630"/>
    </source>
</evidence>
<gene>
    <name evidence="11" type="primary">LOC101241363</name>
</gene>
<evidence type="ECO:0000256" key="1">
    <source>
        <dbReference type="ARBA" id="ARBA00001974"/>
    </source>
</evidence>
<comment type="cofactor">
    <cofactor evidence="1">
        <name>FAD</name>
        <dbReference type="ChEBI" id="CHEBI:57692"/>
    </cofactor>
</comment>
<organism evidence="10 11">
    <name type="scientific">Hydra vulgaris</name>
    <name type="common">Hydra</name>
    <name type="synonym">Hydra attenuata</name>
    <dbReference type="NCBI Taxonomy" id="6087"/>
    <lineage>
        <taxon>Eukaryota</taxon>
        <taxon>Metazoa</taxon>
        <taxon>Cnidaria</taxon>
        <taxon>Hydrozoa</taxon>
        <taxon>Hydroidolina</taxon>
        <taxon>Anthoathecata</taxon>
        <taxon>Aplanulata</taxon>
        <taxon>Hydridae</taxon>
        <taxon>Hydra</taxon>
    </lineage>
</organism>
<dbReference type="Proteomes" id="UP001652625">
    <property type="component" value="Chromosome 09"/>
</dbReference>
<dbReference type="InterPro" id="IPR006076">
    <property type="entry name" value="FAD-dep_OxRdtase"/>
</dbReference>
<feature type="domain" description="FAD dependent oxidoreductase" evidence="9">
    <location>
        <begin position="25"/>
        <end position="423"/>
    </location>
</feature>
<evidence type="ECO:0000313" key="10">
    <source>
        <dbReference type="Proteomes" id="UP001652625"/>
    </source>
</evidence>
<dbReference type="EC" id="1.1.99.2" evidence="7"/>
<accession>A0ABM4CGM8</accession>
<reference evidence="11" key="1">
    <citation type="submission" date="2025-08" db="UniProtKB">
        <authorList>
            <consortium name="RefSeq"/>
        </authorList>
    </citation>
    <scope>IDENTIFICATION</scope>
</reference>
<keyword evidence="10" id="KW-1185">Reference proteome</keyword>
<keyword evidence="4" id="KW-0560">Oxidoreductase</keyword>
<name>A0ABM4CGM8_HYDVU</name>
<dbReference type="Gene3D" id="3.50.50.60">
    <property type="entry name" value="FAD/NAD(P)-binding domain"/>
    <property type="match status" value="1"/>
</dbReference>
<protein>
    <recommendedName>
        <fullName evidence="8">L-2-hydroxyglutarate dehydrogenase, mitochondrial</fullName>
        <ecNumber evidence="7">1.1.99.2</ecNumber>
    </recommendedName>
</protein>
<evidence type="ECO:0000259" key="9">
    <source>
        <dbReference type="Pfam" id="PF01266"/>
    </source>
</evidence>
<dbReference type="Pfam" id="PF01266">
    <property type="entry name" value="DAO"/>
    <property type="match status" value="1"/>
</dbReference>
<dbReference type="RefSeq" id="XP_065660875.1">
    <property type="nucleotide sequence ID" value="XM_065804803.1"/>
</dbReference>
<evidence type="ECO:0000256" key="3">
    <source>
        <dbReference type="ARBA" id="ARBA00022827"/>
    </source>
</evidence>
<evidence type="ECO:0000256" key="4">
    <source>
        <dbReference type="ARBA" id="ARBA00023002"/>
    </source>
</evidence>
<dbReference type="GeneID" id="101241363"/>
<dbReference type="SUPFAM" id="SSF51905">
    <property type="entry name" value="FAD/NAD(P)-binding domain"/>
    <property type="match status" value="1"/>
</dbReference>
<evidence type="ECO:0000313" key="11">
    <source>
        <dbReference type="RefSeq" id="XP_065660875.1"/>
    </source>
</evidence>
<comment type="similarity">
    <text evidence="6">Belongs to the L2HGDH family.</text>
</comment>
<keyword evidence="2" id="KW-0285">Flavoprotein</keyword>
<dbReference type="PANTHER" id="PTHR43104">
    <property type="entry name" value="L-2-HYDROXYGLUTARATE DEHYDROGENASE, MITOCHONDRIAL"/>
    <property type="match status" value="1"/>
</dbReference>
<evidence type="ECO:0000256" key="7">
    <source>
        <dbReference type="ARBA" id="ARBA00038878"/>
    </source>
</evidence>
<comment type="catalytic activity">
    <reaction evidence="5">
        <text>(S)-2-hydroxyglutarate + A = 2-oxoglutarate + AH2</text>
        <dbReference type="Rhea" id="RHEA:21252"/>
        <dbReference type="ChEBI" id="CHEBI:13193"/>
        <dbReference type="ChEBI" id="CHEBI:16782"/>
        <dbReference type="ChEBI" id="CHEBI:16810"/>
        <dbReference type="ChEBI" id="CHEBI:17499"/>
        <dbReference type="EC" id="1.1.99.2"/>
    </reaction>
</comment>
<dbReference type="NCBIfam" id="NF008726">
    <property type="entry name" value="PRK11728.1"/>
    <property type="match status" value="1"/>
</dbReference>
<evidence type="ECO:0000256" key="5">
    <source>
        <dbReference type="ARBA" id="ARBA00036066"/>
    </source>
</evidence>
<dbReference type="PANTHER" id="PTHR43104:SF2">
    <property type="entry name" value="L-2-HYDROXYGLUTARATE DEHYDROGENASE, MITOCHONDRIAL"/>
    <property type="match status" value="1"/>
</dbReference>
<evidence type="ECO:0000256" key="6">
    <source>
        <dbReference type="ARBA" id="ARBA00037941"/>
    </source>
</evidence>
<evidence type="ECO:0000256" key="8">
    <source>
        <dbReference type="ARBA" id="ARBA00041137"/>
    </source>
</evidence>
<proteinExistence type="inferred from homology"/>
<dbReference type="Gene3D" id="3.30.9.10">
    <property type="entry name" value="D-Amino Acid Oxidase, subunit A, domain 2"/>
    <property type="match status" value="1"/>
</dbReference>